<feature type="compositionally biased region" description="Basic and acidic residues" evidence="3">
    <location>
        <begin position="116"/>
        <end position="157"/>
    </location>
</feature>
<organism evidence="4 5">
    <name type="scientific">Trichinella spiralis</name>
    <name type="common">Trichina worm</name>
    <dbReference type="NCBI Taxonomy" id="6334"/>
    <lineage>
        <taxon>Eukaryota</taxon>
        <taxon>Metazoa</taxon>
        <taxon>Ecdysozoa</taxon>
        <taxon>Nematoda</taxon>
        <taxon>Enoplea</taxon>
        <taxon>Dorylaimia</taxon>
        <taxon>Trichinellida</taxon>
        <taxon>Trichinellidae</taxon>
        <taxon>Trichinella</taxon>
    </lineage>
</organism>
<keyword evidence="5" id="KW-1185">Reference proteome</keyword>
<evidence type="ECO:0000313" key="5">
    <source>
        <dbReference type="Proteomes" id="UP001558632"/>
    </source>
</evidence>
<evidence type="ECO:0000256" key="1">
    <source>
        <dbReference type="ARBA" id="ARBA00006903"/>
    </source>
</evidence>
<name>A0ABR3K5C8_TRISP</name>
<feature type="region of interest" description="Disordered" evidence="3">
    <location>
        <begin position="113"/>
        <end position="161"/>
    </location>
</feature>
<dbReference type="EMBL" id="JBEUSY010000528">
    <property type="protein sequence ID" value="KAL1227854.1"/>
    <property type="molecule type" value="Genomic_DNA"/>
</dbReference>
<evidence type="ECO:0008006" key="6">
    <source>
        <dbReference type="Google" id="ProtNLM"/>
    </source>
</evidence>
<evidence type="ECO:0000313" key="4">
    <source>
        <dbReference type="EMBL" id="KAL1227854.1"/>
    </source>
</evidence>
<feature type="region of interest" description="Disordered" evidence="3">
    <location>
        <begin position="81"/>
        <end position="100"/>
    </location>
</feature>
<dbReference type="PANTHER" id="PTHR12842">
    <property type="entry name" value="FI01459P"/>
    <property type="match status" value="1"/>
</dbReference>
<feature type="compositionally biased region" description="Basic and acidic residues" evidence="3">
    <location>
        <begin position="47"/>
        <end position="56"/>
    </location>
</feature>
<feature type="region of interest" description="Disordered" evidence="3">
    <location>
        <begin position="22"/>
        <end position="68"/>
    </location>
</feature>
<feature type="compositionally biased region" description="Polar residues" evidence="3">
    <location>
        <begin position="57"/>
        <end position="68"/>
    </location>
</feature>
<keyword evidence="2" id="KW-0597">Phosphoprotein</keyword>
<comment type="similarity">
    <text evidence="1">Belongs to the FAM114 family.</text>
</comment>
<evidence type="ECO:0000256" key="3">
    <source>
        <dbReference type="SAM" id="MobiDB-lite"/>
    </source>
</evidence>
<dbReference type="Pfam" id="PF05334">
    <property type="entry name" value="DUF719"/>
    <property type="match status" value="1"/>
</dbReference>
<dbReference type="Proteomes" id="UP001558632">
    <property type="component" value="Unassembled WGS sequence"/>
</dbReference>
<dbReference type="InterPro" id="IPR007998">
    <property type="entry name" value="DUF719"/>
</dbReference>
<comment type="caution">
    <text evidence="4">The sequence shown here is derived from an EMBL/GenBank/DDBJ whole genome shotgun (WGS) entry which is preliminary data.</text>
</comment>
<accession>A0ABR3K5C8</accession>
<reference evidence="4 5" key="1">
    <citation type="submission" date="2024-07" db="EMBL/GenBank/DDBJ databases">
        <title>Enhanced genomic and transcriptomic resources for Trichinella pseudospiralis and T. spiralis underpin the discovery of pronounced molecular differences between stages and species.</title>
        <authorList>
            <person name="Pasi K.K."/>
            <person name="La Rosa G."/>
            <person name="Gomez-Morales M.A."/>
            <person name="Tosini F."/>
            <person name="Sumanam S."/>
            <person name="Young N.D."/>
            <person name="Chang B.C."/>
            <person name="Robin G.B."/>
        </authorList>
    </citation>
    <scope>NUCLEOTIDE SEQUENCE [LARGE SCALE GENOMIC DNA]</scope>
    <source>
        <strain evidence="4">ISS534</strain>
    </source>
</reference>
<sequence>MDDDDAYLSATEGLCSKFSEMYESDDDYDESSGDEISVDKGGSGTKNVEHLKERSNSNEGSSTRACSVDQQDGLDIFAAVEDRSDSEGTVAGGDWDWNSELDVEGKQPTYVEEVADGDKKSECKSDEGDGIVESRKTPDTSEKGVTEEKVAGVKDEEPNQTDEGLFGGWGSLVFKAGHSLQSLGQIIGDSVVTAVETVESSLGVVSPEEMARRNIELENHLVSGEEEKQENPTDIYQSGGVVGDLFKNLKSTSMNLVDSSLGALEILGQKTYEVLTECDSATGRRRLKFERSEPTLSEMLQELREAGDKEAPLQQDMTPPSVDEFTFDGLKFFTAKLDEKRISHVMKKLEILKMNSLRKIDSMKKTLHQKGSLL</sequence>
<protein>
    <recommendedName>
        <fullName evidence="6">Protein FAM114A2</fullName>
    </recommendedName>
</protein>
<evidence type="ECO:0000256" key="2">
    <source>
        <dbReference type="ARBA" id="ARBA00022553"/>
    </source>
</evidence>
<gene>
    <name evidence="4" type="ORF">TSPI_03013</name>
</gene>
<proteinExistence type="inferred from homology"/>
<feature type="compositionally biased region" description="Acidic residues" evidence="3">
    <location>
        <begin position="22"/>
        <end position="33"/>
    </location>
</feature>
<dbReference type="PANTHER" id="PTHR12842:SF6">
    <property type="entry name" value="FI01459P"/>
    <property type="match status" value="1"/>
</dbReference>